<accession>A0A1R2C7M1</accession>
<evidence type="ECO:0000313" key="3">
    <source>
        <dbReference type="Proteomes" id="UP000187209"/>
    </source>
</evidence>
<dbReference type="AlphaFoldDB" id="A0A1R2C7M1"/>
<organism evidence="2 3">
    <name type="scientific">Stentor coeruleus</name>
    <dbReference type="NCBI Taxonomy" id="5963"/>
    <lineage>
        <taxon>Eukaryota</taxon>
        <taxon>Sar</taxon>
        <taxon>Alveolata</taxon>
        <taxon>Ciliophora</taxon>
        <taxon>Postciliodesmatophora</taxon>
        <taxon>Heterotrichea</taxon>
        <taxon>Heterotrichida</taxon>
        <taxon>Stentoridae</taxon>
        <taxon>Stentor</taxon>
    </lineage>
</organism>
<dbReference type="Proteomes" id="UP000187209">
    <property type="component" value="Unassembled WGS sequence"/>
</dbReference>
<name>A0A1R2C7M1_9CILI</name>
<proteinExistence type="predicted"/>
<gene>
    <name evidence="2" type="ORF">SteCoe_13784</name>
</gene>
<keyword evidence="3" id="KW-1185">Reference proteome</keyword>
<comment type="caution">
    <text evidence="2">The sequence shown here is derived from an EMBL/GenBank/DDBJ whole genome shotgun (WGS) entry which is preliminary data.</text>
</comment>
<evidence type="ECO:0000313" key="2">
    <source>
        <dbReference type="EMBL" id="OMJ85006.1"/>
    </source>
</evidence>
<protein>
    <submittedName>
        <fullName evidence="2">Uncharacterized protein</fullName>
    </submittedName>
</protein>
<sequence length="113" mass="12892">MSVNLLLKQNSEAFTIFVHSCSESKTCETKEIMPNIYSQNSPPEYLNDKNKLSINPLSTQNYSRRNNIKEKSRDSITSSTLKVSQGDMQDLLKKLKKRNKRQQSSCSCACIII</sequence>
<dbReference type="EMBL" id="MPUH01000251">
    <property type="protein sequence ID" value="OMJ85006.1"/>
    <property type="molecule type" value="Genomic_DNA"/>
</dbReference>
<feature type="compositionally biased region" description="Polar residues" evidence="1">
    <location>
        <begin position="56"/>
        <end position="65"/>
    </location>
</feature>
<feature type="region of interest" description="Disordered" evidence="1">
    <location>
        <begin position="56"/>
        <end position="82"/>
    </location>
</feature>
<reference evidence="2 3" key="1">
    <citation type="submission" date="2016-11" db="EMBL/GenBank/DDBJ databases">
        <title>The macronuclear genome of Stentor coeruleus: a giant cell with tiny introns.</title>
        <authorList>
            <person name="Slabodnick M."/>
            <person name="Ruby J.G."/>
            <person name="Reiff S.B."/>
            <person name="Swart E.C."/>
            <person name="Gosai S."/>
            <person name="Prabakaran S."/>
            <person name="Witkowska E."/>
            <person name="Larue G.E."/>
            <person name="Fisher S."/>
            <person name="Freeman R.M."/>
            <person name="Gunawardena J."/>
            <person name="Chu W."/>
            <person name="Stover N.A."/>
            <person name="Gregory B.D."/>
            <person name="Nowacki M."/>
            <person name="Derisi J."/>
            <person name="Roy S.W."/>
            <person name="Marshall W.F."/>
            <person name="Sood P."/>
        </authorList>
    </citation>
    <scope>NUCLEOTIDE SEQUENCE [LARGE SCALE GENOMIC DNA]</scope>
    <source>
        <strain evidence="2">WM001</strain>
    </source>
</reference>
<evidence type="ECO:0000256" key="1">
    <source>
        <dbReference type="SAM" id="MobiDB-lite"/>
    </source>
</evidence>